<dbReference type="Proteomes" id="UP000230002">
    <property type="component" value="Unassembled WGS sequence"/>
</dbReference>
<gene>
    <name evidence="3" type="ORF">GSI_02327</name>
</gene>
<name>A0A2G8SPA9_9APHY</name>
<reference evidence="3 4" key="1">
    <citation type="journal article" date="2015" name="Sci. Rep.">
        <title>Chromosome-level genome map provides insights into diverse defense mechanisms in the medicinal fungus Ganoderma sinense.</title>
        <authorList>
            <person name="Zhu Y."/>
            <person name="Xu J."/>
            <person name="Sun C."/>
            <person name="Zhou S."/>
            <person name="Xu H."/>
            <person name="Nelson D.R."/>
            <person name="Qian J."/>
            <person name="Song J."/>
            <person name="Luo H."/>
            <person name="Xiang L."/>
            <person name="Li Y."/>
            <person name="Xu Z."/>
            <person name="Ji A."/>
            <person name="Wang L."/>
            <person name="Lu S."/>
            <person name="Hayward A."/>
            <person name="Sun W."/>
            <person name="Li X."/>
            <person name="Schwartz D.C."/>
            <person name="Wang Y."/>
            <person name="Chen S."/>
        </authorList>
    </citation>
    <scope>NUCLEOTIDE SEQUENCE [LARGE SCALE GENOMIC DNA]</scope>
    <source>
        <strain evidence="3 4">ZZ0214-1</strain>
    </source>
</reference>
<dbReference type="PANTHER" id="PTHR37487:SF2">
    <property type="entry name" value="EXPRESSED PROTEIN"/>
    <property type="match status" value="1"/>
</dbReference>
<proteinExistence type="predicted"/>
<accession>A0A2G8SPA9</accession>
<evidence type="ECO:0000313" key="3">
    <source>
        <dbReference type="EMBL" id="PIL35599.1"/>
    </source>
</evidence>
<dbReference type="EMBL" id="AYKW01000003">
    <property type="protein sequence ID" value="PIL35599.1"/>
    <property type="molecule type" value="Genomic_DNA"/>
</dbReference>
<comment type="caution">
    <text evidence="3">The sequence shown here is derived from an EMBL/GenBank/DDBJ whole genome shotgun (WGS) entry which is preliminary data.</text>
</comment>
<dbReference type="AlphaFoldDB" id="A0A2G8SPA9"/>
<keyword evidence="4" id="KW-1185">Reference proteome</keyword>
<feature type="chain" id="PRO_5013890079" description="Transporter" evidence="2">
    <location>
        <begin position="21"/>
        <end position="208"/>
    </location>
</feature>
<feature type="region of interest" description="Disordered" evidence="1">
    <location>
        <begin position="125"/>
        <end position="180"/>
    </location>
</feature>
<evidence type="ECO:0000256" key="1">
    <source>
        <dbReference type="SAM" id="MobiDB-lite"/>
    </source>
</evidence>
<evidence type="ECO:0008006" key="5">
    <source>
        <dbReference type="Google" id="ProtNLM"/>
    </source>
</evidence>
<protein>
    <recommendedName>
        <fullName evidence="5">Transporter</fullName>
    </recommendedName>
</protein>
<sequence>MQSLSTCLVAAALLVAAVNAQFQINTPASITQCVPVQFSWTGGEQPYFLACVINPGGVTGAAALQQYTGLTGTSFTWSANISEGTSIGLQLTDSTGAIAQSAPVTIQSGPSNSCLTGETSAASGASTTAAGGTTSAANSGTSTTAPAASGSATKAATSGSASASGSKTSGSAASASTSASSGSNSALSNVASAGVVGLVGALAAALLA</sequence>
<dbReference type="STRING" id="1077348.A0A2G8SPA9"/>
<organism evidence="3 4">
    <name type="scientific">Ganoderma sinense ZZ0214-1</name>
    <dbReference type="NCBI Taxonomy" id="1077348"/>
    <lineage>
        <taxon>Eukaryota</taxon>
        <taxon>Fungi</taxon>
        <taxon>Dikarya</taxon>
        <taxon>Basidiomycota</taxon>
        <taxon>Agaricomycotina</taxon>
        <taxon>Agaricomycetes</taxon>
        <taxon>Polyporales</taxon>
        <taxon>Polyporaceae</taxon>
        <taxon>Ganoderma</taxon>
    </lineage>
</organism>
<keyword evidence="2" id="KW-0732">Signal</keyword>
<dbReference type="OrthoDB" id="3362246at2759"/>
<evidence type="ECO:0000256" key="2">
    <source>
        <dbReference type="SAM" id="SignalP"/>
    </source>
</evidence>
<dbReference type="PANTHER" id="PTHR37487">
    <property type="entry name" value="CHROMOSOME 1, WHOLE GENOME SHOTGUN SEQUENCE"/>
    <property type="match status" value="1"/>
</dbReference>
<evidence type="ECO:0000313" key="4">
    <source>
        <dbReference type="Proteomes" id="UP000230002"/>
    </source>
</evidence>
<feature type="signal peptide" evidence="2">
    <location>
        <begin position="1"/>
        <end position="20"/>
    </location>
</feature>